<organism evidence="8 9">
    <name type="scientific">Alteromonas aestuariivivens</name>
    <dbReference type="NCBI Taxonomy" id="1938339"/>
    <lineage>
        <taxon>Bacteria</taxon>
        <taxon>Pseudomonadati</taxon>
        <taxon>Pseudomonadota</taxon>
        <taxon>Gammaproteobacteria</taxon>
        <taxon>Alteromonadales</taxon>
        <taxon>Alteromonadaceae</taxon>
        <taxon>Alteromonas/Salinimonas group</taxon>
        <taxon>Alteromonas</taxon>
    </lineage>
</organism>
<name>A0A3D8M3X2_9ALTE</name>
<comment type="caution">
    <text evidence="8">The sequence shown here is derived from an EMBL/GenBank/DDBJ whole genome shotgun (WGS) entry which is preliminary data.</text>
</comment>
<keyword evidence="3" id="KW-0805">Transcription regulation</keyword>
<dbReference type="InterPro" id="IPR039420">
    <property type="entry name" value="WalR-like"/>
</dbReference>
<feature type="modified residue" description="4-aspartylphosphate" evidence="6">
    <location>
        <position position="67"/>
    </location>
</feature>
<dbReference type="EMBL" id="QRHA01000010">
    <property type="protein sequence ID" value="RDV24447.1"/>
    <property type="molecule type" value="Genomic_DNA"/>
</dbReference>
<keyword evidence="2" id="KW-0902">Two-component regulatory system</keyword>
<evidence type="ECO:0000256" key="5">
    <source>
        <dbReference type="ARBA" id="ARBA00023163"/>
    </source>
</evidence>
<dbReference type="SMART" id="SM00448">
    <property type="entry name" value="REC"/>
    <property type="match status" value="1"/>
</dbReference>
<dbReference type="PROSITE" id="PS50110">
    <property type="entry name" value="RESPONSE_REGULATORY"/>
    <property type="match status" value="1"/>
</dbReference>
<dbReference type="GO" id="GO:0000156">
    <property type="term" value="F:phosphorelay response regulator activity"/>
    <property type="evidence" value="ECO:0007669"/>
    <property type="project" value="TreeGrafter"/>
</dbReference>
<dbReference type="GO" id="GO:0000976">
    <property type="term" value="F:transcription cis-regulatory region binding"/>
    <property type="evidence" value="ECO:0007669"/>
    <property type="project" value="TreeGrafter"/>
</dbReference>
<evidence type="ECO:0000256" key="3">
    <source>
        <dbReference type="ARBA" id="ARBA00023015"/>
    </source>
</evidence>
<keyword evidence="5" id="KW-0804">Transcription</keyword>
<dbReference type="InterPro" id="IPR011006">
    <property type="entry name" value="CheY-like_superfamily"/>
</dbReference>
<keyword evidence="9" id="KW-1185">Reference proteome</keyword>
<evidence type="ECO:0000259" key="7">
    <source>
        <dbReference type="PROSITE" id="PS50110"/>
    </source>
</evidence>
<dbReference type="GO" id="GO:0005829">
    <property type="term" value="C:cytosol"/>
    <property type="evidence" value="ECO:0007669"/>
    <property type="project" value="TreeGrafter"/>
</dbReference>
<evidence type="ECO:0000256" key="6">
    <source>
        <dbReference type="PROSITE-ProRule" id="PRU00169"/>
    </source>
</evidence>
<evidence type="ECO:0000256" key="4">
    <source>
        <dbReference type="ARBA" id="ARBA00023125"/>
    </source>
</evidence>
<keyword evidence="1 6" id="KW-0597">Phosphoprotein</keyword>
<dbReference type="Gene3D" id="3.40.50.2300">
    <property type="match status" value="1"/>
</dbReference>
<evidence type="ECO:0000256" key="2">
    <source>
        <dbReference type="ARBA" id="ARBA00023012"/>
    </source>
</evidence>
<evidence type="ECO:0000313" key="8">
    <source>
        <dbReference type="EMBL" id="RDV24447.1"/>
    </source>
</evidence>
<dbReference type="Pfam" id="PF00072">
    <property type="entry name" value="Response_reg"/>
    <property type="match status" value="1"/>
</dbReference>
<reference evidence="9" key="1">
    <citation type="submission" date="2018-08" db="EMBL/GenBank/DDBJ databases">
        <authorList>
            <person name="Zhang J."/>
            <person name="Du Z.-J."/>
        </authorList>
    </citation>
    <scope>NUCLEOTIDE SEQUENCE [LARGE SCALE GENOMIC DNA]</scope>
    <source>
        <strain evidence="9">KCTC 52655</strain>
    </source>
</reference>
<dbReference type="PANTHER" id="PTHR48111">
    <property type="entry name" value="REGULATOR OF RPOS"/>
    <property type="match status" value="1"/>
</dbReference>
<dbReference type="Proteomes" id="UP000256561">
    <property type="component" value="Unassembled WGS sequence"/>
</dbReference>
<dbReference type="PANTHER" id="PTHR48111:SF1">
    <property type="entry name" value="TWO-COMPONENT RESPONSE REGULATOR ORR33"/>
    <property type="match status" value="1"/>
</dbReference>
<dbReference type="GO" id="GO:0032993">
    <property type="term" value="C:protein-DNA complex"/>
    <property type="evidence" value="ECO:0007669"/>
    <property type="project" value="TreeGrafter"/>
</dbReference>
<dbReference type="InterPro" id="IPR001789">
    <property type="entry name" value="Sig_transdc_resp-reg_receiver"/>
</dbReference>
<evidence type="ECO:0000256" key="1">
    <source>
        <dbReference type="ARBA" id="ARBA00022553"/>
    </source>
</evidence>
<dbReference type="AlphaFoldDB" id="A0A3D8M3X2"/>
<sequence length="139" mass="15341">MRTRIARRQTMAVNSIFSVLVVEDNPVLASTLRCVFVGLGWNVDFAASGKLALRLGQQHTYDVVLMDHHLPDMDGAEVCRLLKFNTTSQSVVFLIRCDELVDAIGHIGADAVFTTKTDCKEIVNQCRAVASQRFLSLSA</sequence>
<dbReference type="SUPFAM" id="SSF52172">
    <property type="entry name" value="CheY-like"/>
    <property type="match status" value="1"/>
</dbReference>
<dbReference type="OrthoDB" id="6332778at2"/>
<proteinExistence type="predicted"/>
<keyword evidence="4" id="KW-0238">DNA-binding</keyword>
<dbReference type="CDD" id="cd17546">
    <property type="entry name" value="REC_hyHK_CKI1_RcsC-like"/>
    <property type="match status" value="1"/>
</dbReference>
<dbReference type="GO" id="GO:0006355">
    <property type="term" value="P:regulation of DNA-templated transcription"/>
    <property type="evidence" value="ECO:0007669"/>
    <property type="project" value="TreeGrafter"/>
</dbReference>
<feature type="domain" description="Response regulatory" evidence="7">
    <location>
        <begin position="18"/>
        <end position="130"/>
    </location>
</feature>
<accession>A0A3D8M3X2</accession>
<evidence type="ECO:0000313" key="9">
    <source>
        <dbReference type="Proteomes" id="UP000256561"/>
    </source>
</evidence>
<gene>
    <name evidence="8" type="ORF">DXV75_13555</name>
</gene>
<protein>
    <submittedName>
        <fullName evidence="8">Response regulator</fullName>
    </submittedName>
</protein>